<dbReference type="OrthoDB" id="1737947at2759"/>
<evidence type="ECO:0000256" key="1">
    <source>
        <dbReference type="SAM" id="MobiDB-lite"/>
    </source>
</evidence>
<evidence type="ECO:0000313" key="2">
    <source>
        <dbReference type="EMBL" id="KDP32219.1"/>
    </source>
</evidence>
<feature type="compositionally biased region" description="Basic residues" evidence="1">
    <location>
        <begin position="30"/>
        <end position="39"/>
    </location>
</feature>
<feature type="compositionally biased region" description="Low complexity" evidence="1">
    <location>
        <begin position="1"/>
        <end position="22"/>
    </location>
</feature>
<name>A0A067KKA7_JATCU</name>
<feature type="region of interest" description="Disordered" evidence="1">
    <location>
        <begin position="1"/>
        <end position="46"/>
    </location>
</feature>
<keyword evidence="3" id="KW-1185">Reference proteome</keyword>
<dbReference type="AlphaFoldDB" id="A0A067KKA7"/>
<organism evidence="2 3">
    <name type="scientific">Jatropha curcas</name>
    <name type="common">Barbados nut</name>
    <dbReference type="NCBI Taxonomy" id="180498"/>
    <lineage>
        <taxon>Eukaryota</taxon>
        <taxon>Viridiplantae</taxon>
        <taxon>Streptophyta</taxon>
        <taxon>Embryophyta</taxon>
        <taxon>Tracheophyta</taxon>
        <taxon>Spermatophyta</taxon>
        <taxon>Magnoliopsida</taxon>
        <taxon>eudicotyledons</taxon>
        <taxon>Gunneridae</taxon>
        <taxon>Pentapetalae</taxon>
        <taxon>rosids</taxon>
        <taxon>fabids</taxon>
        <taxon>Malpighiales</taxon>
        <taxon>Euphorbiaceae</taxon>
        <taxon>Crotonoideae</taxon>
        <taxon>Jatropheae</taxon>
        <taxon>Jatropha</taxon>
    </lineage>
</organism>
<dbReference type="Proteomes" id="UP000027138">
    <property type="component" value="Unassembled WGS sequence"/>
</dbReference>
<sequence>MASEEAQVVVTEEQQPEQAEAIQGREQVRARPKRGKSKARTPPMDPVEQKLIALEQSLSPQEAIVGELSEQIDNIVQENEKITQAAKGMITELGRALQEELQALIGRMTEV</sequence>
<evidence type="ECO:0000313" key="3">
    <source>
        <dbReference type="Proteomes" id="UP000027138"/>
    </source>
</evidence>
<protein>
    <submittedName>
        <fullName evidence="2">Uncharacterized protein</fullName>
    </submittedName>
</protein>
<proteinExistence type="predicted"/>
<dbReference type="EMBL" id="KK914589">
    <property type="protein sequence ID" value="KDP32219.1"/>
    <property type="molecule type" value="Genomic_DNA"/>
</dbReference>
<gene>
    <name evidence="2" type="ORF">JCGZ_13826</name>
</gene>
<accession>A0A067KKA7</accession>
<reference evidence="2 3" key="1">
    <citation type="journal article" date="2014" name="PLoS ONE">
        <title>Global Analysis of Gene Expression Profiles in Physic Nut (Jatropha curcas L.) Seedlings Exposed to Salt Stress.</title>
        <authorList>
            <person name="Zhang L."/>
            <person name="Zhang C."/>
            <person name="Wu P."/>
            <person name="Chen Y."/>
            <person name="Li M."/>
            <person name="Jiang H."/>
            <person name="Wu G."/>
        </authorList>
    </citation>
    <scope>NUCLEOTIDE SEQUENCE [LARGE SCALE GENOMIC DNA]</scope>
    <source>
        <strain evidence="3">cv. GZQX0401</strain>
        <tissue evidence="2">Young leaves</tissue>
    </source>
</reference>